<protein>
    <submittedName>
        <fullName evidence="4">VWA domain-containing protein</fullName>
    </submittedName>
</protein>
<dbReference type="RefSeq" id="WP_157589722.1">
    <property type="nucleotide sequence ID" value="NZ_WPIN01000019.1"/>
</dbReference>
<dbReference type="PROSITE" id="PS50234">
    <property type="entry name" value="VWFA"/>
    <property type="match status" value="1"/>
</dbReference>
<feature type="region of interest" description="Disordered" evidence="1">
    <location>
        <begin position="678"/>
        <end position="703"/>
    </location>
</feature>
<dbReference type="InterPro" id="IPR002035">
    <property type="entry name" value="VWF_A"/>
</dbReference>
<keyword evidence="2" id="KW-0732">Signal</keyword>
<proteinExistence type="predicted"/>
<gene>
    <name evidence="4" type="ORF">GO755_33060</name>
</gene>
<dbReference type="PANTHER" id="PTHR10166:SF37">
    <property type="entry name" value="STOLID, ISOFORM H"/>
    <property type="match status" value="1"/>
</dbReference>
<evidence type="ECO:0000259" key="3">
    <source>
        <dbReference type="PROSITE" id="PS50234"/>
    </source>
</evidence>
<reference evidence="4 5" key="1">
    <citation type="submission" date="2019-12" db="EMBL/GenBank/DDBJ databases">
        <title>Spirosoma sp. HMF4905 genome sequencing and assembly.</title>
        <authorList>
            <person name="Kang H."/>
            <person name="Cha I."/>
            <person name="Kim H."/>
            <person name="Joh K."/>
        </authorList>
    </citation>
    <scope>NUCLEOTIDE SEQUENCE [LARGE SCALE GENOMIC DNA]</scope>
    <source>
        <strain evidence="4 5">HMF4905</strain>
    </source>
</reference>
<evidence type="ECO:0000313" key="5">
    <source>
        <dbReference type="Proteomes" id="UP000436006"/>
    </source>
</evidence>
<accession>A0A7K1SM72</accession>
<sequence length="914" mass="103543">MHTPLFLLLLFAAFFATGQSLRETPQQALNQYVAFLNQSVDEVSDRLQRIQAYYADMGTYQSRGRSLLRLSPSGTLEEYYYKKALTDNAFTDIEKQRLQASAQALWKLVTKIDQTAKALETYDRLKDYERDNFKKAITLITQFQALTTQFSNDKDAFYKQIQRVYRRYQPYRATDAYLYTEKEIEQVLISQQQLLDTLAYYLNEKSPSNWPVKLVQQSILADEKLLNEFGKGRSVIEYPASDMLSSFKGGLHIIQAVKKRAVDDYTFAAQQTARHNNEFYRSFINQYNNDLLNWYQSFVKYSASTKQLLDYPKYAPVFAFDVPQASSPKSDGTAPFRDVQPAAFTIKPATAPASTATFDALNAYVDFINESLRQMNRMQLLIRDYQSSAEYYREPGASKRRGNLTYSHEDYKVPISEHQLLAINTPQIPQPYRTSINGQADVLLAILKEMDALSIELITYTSTKQYEQDRLKRSDAILDRYAYLFDVFDQKKERLYQDVRRIHESYPVKKPITSYDVSGKALLKLIDLNKEILFGVRAYLKGEATQVPATDALQAEARTLITNEYQNLKGLKRLGRNNGLCPYSPYEDLAENSLRMAEKAQKVSLKSPGQTYESFYYFFNNEIAYQYNQFSELAKVGVLKTINEPNILAFRRLGPLTIPVATTEMVTKPINKPLAETKPVAQSTTTNTTPMSSPTTTTGKTGIQHDTIYVNQTKVDTVFIDRPGQTNVVNSLAGFAANNMVLLLDVSGSMDSPYKLPLLKTAIKSLLRILRPEDQLSIVVYSGKAKVALKPTSGTNATEIARVIDQLQSDGDTDGNGGIRLAYKVADKNYIRAGNNRIILATDGEFPVSDEVYQLVNEASSQDVYLTIFTFGRNEINGQNLKKLAQTGKGSYTHITRENANLQLILEAQAKKAP</sequence>
<evidence type="ECO:0000256" key="1">
    <source>
        <dbReference type="SAM" id="MobiDB-lite"/>
    </source>
</evidence>
<comment type="caution">
    <text evidence="4">The sequence shown here is derived from an EMBL/GenBank/DDBJ whole genome shotgun (WGS) entry which is preliminary data.</text>
</comment>
<evidence type="ECO:0000256" key="2">
    <source>
        <dbReference type="SAM" id="SignalP"/>
    </source>
</evidence>
<feature type="compositionally biased region" description="Low complexity" evidence="1">
    <location>
        <begin position="683"/>
        <end position="698"/>
    </location>
</feature>
<feature type="domain" description="VWFA" evidence="3">
    <location>
        <begin position="739"/>
        <end position="909"/>
    </location>
</feature>
<dbReference type="Gene3D" id="3.40.50.410">
    <property type="entry name" value="von Willebrand factor, type A domain"/>
    <property type="match status" value="1"/>
</dbReference>
<feature type="chain" id="PRO_5029720583" evidence="2">
    <location>
        <begin position="23"/>
        <end position="914"/>
    </location>
</feature>
<dbReference type="Pfam" id="PF00092">
    <property type="entry name" value="VWA"/>
    <property type="match status" value="1"/>
</dbReference>
<keyword evidence="5" id="KW-1185">Reference proteome</keyword>
<dbReference type="EMBL" id="WPIN01000019">
    <property type="protein sequence ID" value="MVM34905.1"/>
    <property type="molecule type" value="Genomic_DNA"/>
</dbReference>
<organism evidence="4 5">
    <name type="scientific">Spirosoma arboris</name>
    <dbReference type="NCBI Taxonomy" id="2682092"/>
    <lineage>
        <taxon>Bacteria</taxon>
        <taxon>Pseudomonadati</taxon>
        <taxon>Bacteroidota</taxon>
        <taxon>Cytophagia</taxon>
        <taxon>Cytophagales</taxon>
        <taxon>Cytophagaceae</taxon>
        <taxon>Spirosoma</taxon>
    </lineage>
</organism>
<name>A0A7K1SM72_9BACT</name>
<feature type="signal peptide" evidence="2">
    <location>
        <begin position="1"/>
        <end position="22"/>
    </location>
</feature>
<dbReference type="InterPro" id="IPR036465">
    <property type="entry name" value="vWFA_dom_sf"/>
</dbReference>
<dbReference type="InterPro" id="IPR051173">
    <property type="entry name" value="Ca_channel_alpha-2/delta"/>
</dbReference>
<dbReference type="Proteomes" id="UP000436006">
    <property type="component" value="Unassembled WGS sequence"/>
</dbReference>
<evidence type="ECO:0000313" key="4">
    <source>
        <dbReference type="EMBL" id="MVM34905.1"/>
    </source>
</evidence>
<dbReference type="AlphaFoldDB" id="A0A7K1SM72"/>
<dbReference type="SMART" id="SM00327">
    <property type="entry name" value="VWA"/>
    <property type="match status" value="1"/>
</dbReference>
<dbReference type="SUPFAM" id="SSF53300">
    <property type="entry name" value="vWA-like"/>
    <property type="match status" value="1"/>
</dbReference>
<dbReference type="PANTHER" id="PTHR10166">
    <property type="entry name" value="VOLTAGE-DEPENDENT CALCIUM CHANNEL SUBUNIT ALPHA-2/DELTA-RELATED"/>
    <property type="match status" value="1"/>
</dbReference>